<dbReference type="SUPFAM" id="SSF57501">
    <property type="entry name" value="Cystine-knot cytokines"/>
    <property type="match status" value="1"/>
</dbReference>
<evidence type="ECO:0000259" key="6">
    <source>
        <dbReference type="PROSITE" id="PS51362"/>
    </source>
</evidence>
<dbReference type="GO" id="GO:0008083">
    <property type="term" value="F:growth factor activity"/>
    <property type="evidence" value="ECO:0007669"/>
    <property type="project" value="UniProtKB-KW"/>
</dbReference>
<feature type="non-terminal residue" evidence="7">
    <location>
        <position position="1"/>
    </location>
</feature>
<evidence type="ECO:0000256" key="3">
    <source>
        <dbReference type="ARBA" id="ARBA00022525"/>
    </source>
</evidence>
<dbReference type="PROSITE" id="PS51362">
    <property type="entry name" value="TGF_BETA_2"/>
    <property type="match status" value="1"/>
</dbReference>
<evidence type="ECO:0000256" key="5">
    <source>
        <dbReference type="SAM" id="MobiDB-lite"/>
    </source>
</evidence>
<reference evidence="7" key="1">
    <citation type="journal article" date="2014" name="Nat. Commun.">
        <title>Developmental gene expression provides clues to relationships between sponge and eumetazoan body plans.</title>
        <authorList>
            <person name="Leininger S."/>
            <person name="Adamski M."/>
            <person name="Bergum B."/>
            <person name="Guder C."/>
            <person name="Liu J."/>
            <person name="Laplante M."/>
            <person name="Brate J."/>
            <person name="Hoffmann F."/>
            <person name="Fortunato S."/>
            <person name="Jordal S."/>
            <person name="Rapp H.T."/>
            <person name="Adamska M."/>
        </authorList>
    </citation>
    <scope>NUCLEOTIDE SEQUENCE</scope>
</reference>
<comment type="subcellular location">
    <subcellularLocation>
        <location evidence="1">Secreted</location>
    </subcellularLocation>
</comment>
<keyword evidence="3" id="KW-0964">Secreted</keyword>
<dbReference type="CDD" id="cd13756">
    <property type="entry name" value="TGF_beta_BMPs_GDFs"/>
    <property type="match status" value="1"/>
</dbReference>
<dbReference type="PANTHER" id="PTHR11848">
    <property type="entry name" value="TGF-BETA FAMILY"/>
    <property type="match status" value="1"/>
</dbReference>
<organism evidence="7">
    <name type="scientific">Sycon ciliatum</name>
    <dbReference type="NCBI Taxonomy" id="27933"/>
    <lineage>
        <taxon>Eukaryota</taxon>
        <taxon>Metazoa</taxon>
        <taxon>Porifera</taxon>
        <taxon>Calcarea</taxon>
        <taxon>Calcaronea</taxon>
        <taxon>Leucosolenida</taxon>
        <taxon>Sycettidae</taxon>
        <taxon>Sycon</taxon>
    </lineage>
</organism>
<feature type="region of interest" description="Disordered" evidence="5">
    <location>
        <begin position="23"/>
        <end position="50"/>
    </location>
</feature>
<keyword evidence="4" id="KW-0339">Growth factor</keyword>
<protein>
    <submittedName>
        <fullName evidence="7">Transforming growth factor beta J SciTgfBJ</fullName>
    </submittedName>
</protein>
<evidence type="ECO:0000256" key="4">
    <source>
        <dbReference type="RuleBase" id="RU000354"/>
    </source>
</evidence>
<dbReference type="AlphaFoldDB" id="A0A077SQY5"/>
<gene>
    <name evidence="7" type="primary">TgfBJ</name>
</gene>
<dbReference type="Gene3D" id="2.10.90.10">
    <property type="entry name" value="Cystine-knot cytokines"/>
    <property type="match status" value="1"/>
</dbReference>
<proteinExistence type="evidence at transcript level"/>
<dbReference type="GO" id="GO:0005615">
    <property type="term" value="C:extracellular space"/>
    <property type="evidence" value="ECO:0007669"/>
    <property type="project" value="TreeGrafter"/>
</dbReference>
<dbReference type="InterPro" id="IPR001839">
    <property type="entry name" value="TGF-b_C"/>
</dbReference>
<dbReference type="Pfam" id="PF00019">
    <property type="entry name" value="TGF_beta"/>
    <property type="match status" value="1"/>
</dbReference>
<dbReference type="InterPro" id="IPR015615">
    <property type="entry name" value="TGF-beta-rel"/>
</dbReference>
<dbReference type="EMBL" id="HG973390">
    <property type="protein sequence ID" value="CDO67929.1"/>
    <property type="molecule type" value="mRNA"/>
</dbReference>
<evidence type="ECO:0000313" key="7">
    <source>
        <dbReference type="EMBL" id="CDO67929.1"/>
    </source>
</evidence>
<dbReference type="SMART" id="SM00204">
    <property type="entry name" value="TGFB"/>
    <property type="match status" value="1"/>
</dbReference>
<accession>A0A077SQY5</accession>
<comment type="similarity">
    <text evidence="2 4">Belongs to the TGF-beta family.</text>
</comment>
<dbReference type="InterPro" id="IPR029034">
    <property type="entry name" value="Cystine-knot_cytokine"/>
</dbReference>
<feature type="domain" description="TGF-beta family profile" evidence="6">
    <location>
        <begin position="173"/>
        <end position="294"/>
    </location>
</feature>
<name>A0A077SQY5_9METZ</name>
<sequence length="294" mass="33494">QPKKPAEAQPEVESAFLRLYRKPLTASGTGGQRGARWRRGAGTPAGGGDRVRVTVSYHATRRSPASPVKRVTMLQDKHGWETVDLTEFLRSLQNRTRRRRRLSLSVEIESIGMRRSNVNSPSASGESSYHARDMFDLSSKDPSTMPLLTVFLKNKTGQIEELMPFFSAMTQRRLKRSSLDRRQSRRPTRRRYRGYCQMQEMEIDFADDLKWKEILTPRLIRPNDCVGSCAIPVGEVKNNGVLRHWYWETSTKEEVSPLSCIPTRFASVTMLSYVDGVYEVLPFKDMVAVECGCA</sequence>
<evidence type="ECO:0000256" key="1">
    <source>
        <dbReference type="ARBA" id="ARBA00004613"/>
    </source>
</evidence>
<dbReference type="GO" id="GO:0005125">
    <property type="term" value="F:cytokine activity"/>
    <property type="evidence" value="ECO:0007669"/>
    <property type="project" value="TreeGrafter"/>
</dbReference>
<evidence type="ECO:0000256" key="2">
    <source>
        <dbReference type="ARBA" id="ARBA00006656"/>
    </source>
</evidence>